<keyword evidence="4" id="KW-1185">Reference proteome</keyword>
<accession>A0A1H9BHX4</accession>
<sequence length="280" mass="32117">MTIVKNFIIEGKHNKPIVADIFYKDDNTRKPILIFCHGYKGFKDWGAWDLMANVFADLGFFFIKFNFSHNGGTVEQPMDFPDLEAFGNNNYTKELDDLKSVIDWIYEASELGDNLDNNNINLLGHSRGGGIVVIKAEEDSRVTKVISLAGVCAYGKRTSTIGDLEQWKKNGVKYVMNGRTKQQMPHFYQFYEDFKANEERLTIKRAVSNLKIPYLIIHGDNDASVLIDEAIQLHTWYKKSKLEIIRGADHVFNTKHPWLEKTISKELKDAIALIIDFIKC</sequence>
<dbReference type="PANTHER" id="PTHR48081">
    <property type="entry name" value="AB HYDROLASE SUPERFAMILY PROTEIN C4A8.06C"/>
    <property type="match status" value="1"/>
</dbReference>
<dbReference type="Proteomes" id="UP000198999">
    <property type="component" value="Unassembled WGS sequence"/>
</dbReference>
<dbReference type="RefSeq" id="WP_092575089.1">
    <property type="nucleotide sequence ID" value="NZ_FOFN01000001.1"/>
</dbReference>
<organism evidence="3 4">
    <name type="scientific">Hyunsoonleella jejuensis</name>
    <dbReference type="NCBI Taxonomy" id="419940"/>
    <lineage>
        <taxon>Bacteria</taxon>
        <taxon>Pseudomonadati</taxon>
        <taxon>Bacteroidota</taxon>
        <taxon>Flavobacteriia</taxon>
        <taxon>Flavobacteriales</taxon>
        <taxon>Flavobacteriaceae</taxon>
    </lineage>
</organism>
<name>A0A1H9BHX4_9FLAO</name>
<reference evidence="3 4" key="1">
    <citation type="submission" date="2016-10" db="EMBL/GenBank/DDBJ databases">
        <authorList>
            <person name="de Groot N.N."/>
        </authorList>
    </citation>
    <scope>NUCLEOTIDE SEQUENCE [LARGE SCALE GENOMIC DNA]</scope>
    <source>
        <strain evidence="3 4">DSM 21035</strain>
    </source>
</reference>
<proteinExistence type="predicted"/>
<dbReference type="OrthoDB" id="9808543at2"/>
<keyword evidence="1 3" id="KW-0378">Hydrolase</keyword>
<evidence type="ECO:0000313" key="4">
    <source>
        <dbReference type="Proteomes" id="UP000198999"/>
    </source>
</evidence>
<dbReference type="SUPFAM" id="SSF53474">
    <property type="entry name" value="alpha/beta-Hydrolases"/>
    <property type="match status" value="1"/>
</dbReference>
<dbReference type="STRING" id="419940.SAMN05421824_0583"/>
<protein>
    <submittedName>
        <fullName evidence="3">Alpha/beta hydrolase fold</fullName>
    </submittedName>
</protein>
<gene>
    <name evidence="3" type="ORF">SAMN05421824_0583</name>
</gene>
<feature type="domain" description="AB hydrolase-1" evidence="2">
    <location>
        <begin position="31"/>
        <end position="152"/>
    </location>
</feature>
<dbReference type="InterPro" id="IPR000073">
    <property type="entry name" value="AB_hydrolase_1"/>
</dbReference>
<dbReference type="GO" id="GO:0016787">
    <property type="term" value="F:hydrolase activity"/>
    <property type="evidence" value="ECO:0007669"/>
    <property type="project" value="UniProtKB-KW"/>
</dbReference>
<dbReference type="Gene3D" id="3.40.50.1820">
    <property type="entry name" value="alpha/beta hydrolase"/>
    <property type="match status" value="1"/>
</dbReference>
<dbReference type="EMBL" id="FOFN01000001">
    <property type="protein sequence ID" value="SEP88327.1"/>
    <property type="molecule type" value="Genomic_DNA"/>
</dbReference>
<evidence type="ECO:0000313" key="3">
    <source>
        <dbReference type="EMBL" id="SEP88327.1"/>
    </source>
</evidence>
<dbReference type="InterPro" id="IPR050300">
    <property type="entry name" value="GDXG_lipolytic_enzyme"/>
</dbReference>
<dbReference type="InterPro" id="IPR029058">
    <property type="entry name" value="AB_hydrolase_fold"/>
</dbReference>
<dbReference type="Pfam" id="PF00561">
    <property type="entry name" value="Abhydrolase_1"/>
    <property type="match status" value="1"/>
</dbReference>
<evidence type="ECO:0000256" key="1">
    <source>
        <dbReference type="ARBA" id="ARBA00022801"/>
    </source>
</evidence>
<dbReference type="AlphaFoldDB" id="A0A1H9BHX4"/>
<evidence type="ECO:0000259" key="2">
    <source>
        <dbReference type="Pfam" id="PF00561"/>
    </source>
</evidence>